<dbReference type="HOGENOM" id="CLU_044450_3_1_6"/>
<dbReference type="AlphaFoldDB" id="N8RFX1"/>
<dbReference type="EMBL" id="APOL01000042">
    <property type="protein sequence ID" value="ENU32439.1"/>
    <property type="molecule type" value="Genomic_DNA"/>
</dbReference>
<dbReference type="InterPro" id="IPR006528">
    <property type="entry name" value="Phage_head_morphogenesis_dom"/>
</dbReference>
<evidence type="ECO:0000313" key="2">
    <source>
        <dbReference type="EMBL" id="ENU32439.1"/>
    </source>
</evidence>
<dbReference type="PATRIC" id="fig|1217671.3.peg.2381"/>
<dbReference type="RefSeq" id="WP_004674847.1">
    <property type="nucleotide sequence ID" value="NZ_KB849218.1"/>
</dbReference>
<comment type="caution">
    <text evidence="2">The sequence shown here is derived from an EMBL/GenBank/DDBJ whole genome shotgun (WGS) entry which is preliminary data.</text>
</comment>
<evidence type="ECO:0000259" key="1">
    <source>
        <dbReference type="Pfam" id="PF04233"/>
    </source>
</evidence>
<name>N8RFX1_9GAMM</name>
<proteinExistence type="predicted"/>
<protein>
    <recommendedName>
        <fullName evidence="1">Phage head morphogenesis domain-containing protein</fullName>
    </recommendedName>
</protein>
<gene>
    <name evidence="2" type="ORF">F989_02419</name>
</gene>
<organism evidence="2 3">
    <name type="scientific">Acinetobacter parvus NIPH 1103</name>
    <dbReference type="NCBI Taxonomy" id="1217671"/>
    <lineage>
        <taxon>Bacteria</taxon>
        <taxon>Pseudomonadati</taxon>
        <taxon>Pseudomonadota</taxon>
        <taxon>Gammaproteobacteria</taxon>
        <taxon>Moraxellales</taxon>
        <taxon>Moraxellaceae</taxon>
        <taxon>Acinetobacter</taxon>
    </lineage>
</organism>
<reference evidence="2 3" key="1">
    <citation type="submission" date="2013-02" db="EMBL/GenBank/DDBJ databases">
        <title>The Genome Sequence of Acinetobacter parvus NIPH 1103.</title>
        <authorList>
            <consortium name="The Broad Institute Genome Sequencing Platform"/>
            <consortium name="The Broad Institute Genome Sequencing Center for Infectious Disease"/>
            <person name="Cerqueira G."/>
            <person name="Feldgarden M."/>
            <person name="Courvalin P."/>
            <person name="Perichon B."/>
            <person name="Grillot-Courvalin C."/>
            <person name="Clermont D."/>
            <person name="Rocha E."/>
            <person name="Yoon E.-J."/>
            <person name="Nemec A."/>
            <person name="Walker B."/>
            <person name="Young S.K."/>
            <person name="Zeng Q."/>
            <person name="Gargeya S."/>
            <person name="Fitzgerald M."/>
            <person name="Haas B."/>
            <person name="Abouelleil A."/>
            <person name="Alvarado L."/>
            <person name="Arachchi H.M."/>
            <person name="Berlin A.M."/>
            <person name="Chapman S.B."/>
            <person name="Dewar J."/>
            <person name="Goldberg J."/>
            <person name="Griggs A."/>
            <person name="Gujja S."/>
            <person name="Hansen M."/>
            <person name="Howarth C."/>
            <person name="Imamovic A."/>
            <person name="Larimer J."/>
            <person name="McCowan C."/>
            <person name="Murphy C."/>
            <person name="Neiman D."/>
            <person name="Pearson M."/>
            <person name="Priest M."/>
            <person name="Roberts A."/>
            <person name="Saif S."/>
            <person name="Shea T."/>
            <person name="Sisk P."/>
            <person name="Sykes S."/>
            <person name="Wortman J."/>
            <person name="Nusbaum C."/>
            <person name="Birren B."/>
        </authorList>
    </citation>
    <scope>NUCLEOTIDE SEQUENCE [LARGE SCALE GENOMIC DNA]</scope>
    <source>
        <strain evidence="2 3">NIPH 1103</strain>
    </source>
</reference>
<dbReference type="Pfam" id="PF04233">
    <property type="entry name" value="Phage_Mu_F"/>
    <property type="match status" value="1"/>
</dbReference>
<accession>N8RFX1</accession>
<sequence length="399" mass="46196">MTTETFQLPFQEQIDFLKQKVRLPTLTHRDISSRGHDRAFVVAGAMKADLLNDLHNAVNKAVAEGQSFKQFQDGFDDILGKHGWLNGTDKEYKAWRAKVIYQTNMRTSHAAGRYKQMTDPEVLKRRPYWRYRHNTVENPRIQHQRWDGLVLPADSQFWKVNFPPNGYGCQCNVEAINERQLKAMGKIKPDPEPAFDELRDGFNSAPGASWYPDLNKYPEQIATDYVAENMNDGVFDRWLTRIAAQVEDEIAKPDYKDLPKDKVIQKLRKLDKREEYPIAIIPKAFQALLGIVTQVLTFSEYDAIKQAYSRYGDKNFSFDAYKDVQYILQDPNHIIRETKDGNEQMTVWLQVGKNAYMAVLQQTKTGKGLFLKSFRLANSDREVKRALKNGELLYEKNDA</sequence>
<evidence type="ECO:0000313" key="3">
    <source>
        <dbReference type="Proteomes" id="UP000018426"/>
    </source>
</evidence>
<dbReference type="Proteomes" id="UP000018426">
    <property type="component" value="Unassembled WGS sequence"/>
</dbReference>
<feature type="domain" description="Phage head morphogenesis" evidence="1">
    <location>
        <begin position="53"/>
        <end position="173"/>
    </location>
</feature>